<organism evidence="1 2">
    <name type="scientific">Vreelandella sulfidaeris</name>
    <dbReference type="NCBI Taxonomy" id="115553"/>
    <lineage>
        <taxon>Bacteria</taxon>
        <taxon>Pseudomonadati</taxon>
        <taxon>Pseudomonadota</taxon>
        <taxon>Gammaproteobacteria</taxon>
        <taxon>Oceanospirillales</taxon>
        <taxon>Halomonadaceae</taxon>
        <taxon>Vreelandella</taxon>
    </lineage>
</organism>
<accession>A0A455UG49</accession>
<evidence type="ECO:0000313" key="2">
    <source>
        <dbReference type="Proteomes" id="UP000320231"/>
    </source>
</evidence>
<dbReference type="KEGG" id="hsr:HSBAA_33200"/>
<dbReference type="AlphaFoldDB" id="A0A455UG49"/>
<dbReference type="EMBL" id="AP019514">
    <property type="protein sequence ID" value="BBI62014.1"/>
    <property type="molecule type" value="Genomic_DNA"/>
</dbReference>
<reference evidence="1 2" key="1">
    <citation type="journal article" date="2019" name="Microbiol. Resour. Announc.">
        <title>Complete Genome Sequence of Halomonas sulfidaeris Strain Esulfide1 Isolated from a Metal Sulfide Rock at a Depth of 2,200 Meters, Obtained Using Nanopore Sequencing.</title>
        <authorList>
            <person name="Saito M."/>
            <person name="Nishigata A."/>
            <person name="Galipon J."/>
            <person name="Arakawa K."/>
        </authorList>
    </citation>
    <scope>NUCLEOTIDE SEQUENCE [LARGE SCALE GENOMIC DNA]</scope>
    <source>
        <strain evidence="1 2">ATCC BAA-803</strain>
    </source>
</reference>
<protein>
    <submittedName>
        <fullName evidence="1">Uncharacterized protein</fullName>
    </submittedName>
</protein>
<sequence>MQGKGDFRHLSGHTLVIGWHGETTERILDILKADKGLPDEVVLCVTKEMSNPRPADLKFIKGESFPMPSFSSGQVLKAPAASSYTTQAMIALPRSH</sequence>
<gene>
    <name evidence="1" type="ORF">HSBAA_33200</name>
</gene>
<name>A0A455UG49_9GAMM</name>
<dbReference type="Proteomes" id="UP000320231">
    <property type="component" value="Chromosome"/>
</dbReference>
<proteinExistence type="predicted"/>
<evidence type="ECO:0000313" key="1">
    <source>
        <dbReference type="EMBL" id="BBI62014.1"/>
    </source>
</evidence>